<gene>
    <name evidence="1" type="ORF">ANN_12046</name>
</gene>
<dbReference type="Proteomes" id="UP001148838">
    <property type="component" value="Unassembled WGS sequence"/>
</dbReference>
<evidence type="ECO:0000313" key="1">
    <source>
        <dbReference type="EMBL" id="KAJ4442180.1"/>
    </source>
</evidence>
<organism evidence="1 2">
    <name type="scientific">Periplaneta americana</name>
    <name type="common">American cockroach</name>
    <name type="synonym">Blatta americana</name>
    <dbReference type="NCBI Taxonomy" id="6978"/>
    <lineage>
        <taxon>Eukaryota</taxon>
        <taxon>Metazoa</taxon>
        <taxon>Ecdysozoa</taxon>
        <taxon>Arthropoda</taxon>
        <taxon>Hexapoda</taxon>
        <taxon>Insecta</taxon>
        <taxon>Pterygota</taxon>
        <taxon>Neoptera</taxon>
        <taxon>Polyneoptera</taxon>
        <taxon>Dictyoptera</taxon>
        <taxon>Blattodea</taxon>
        <taxon>Blattoidea</taxon>
        <taxon>Blattidae</taxon>
        <taxon>Blattinae</taxon>
        <taxon>Periplaneta</taxon>
    </lineage>
</organism>
<keyword evidence="2" id="KW-1185">Reference proteome</keyword>
<name>A0ABQ8T6R3_PERAM</name>
<dbReference type="EMBL" id="JAJSOF020000015">
    <property type="protein sequence ID" value="KAJ4442180.1"/>
    <property type="molecule type" value="Genomic_DNA"/>
</dbReference>
<comment type="caution">
    <text evidence="1">The sequence shown here is derived from an EMBL/GenBank/DDBJ whole genome shotgun (WGS) entry which is preliminary data.</text>
</comment>
<sequence>MPPSAFMAFDGDTFTFIETIAWVRLPAFKFSRAAFLWVRPRHVNFHSLQLPHSLIPSIALSCQLHLTRMHRGRRLMPLSWLRKFEKLLSSSLLSKKLKIRIYKTVILPVVLYGCETWTLTLREEQRLRVFENKVLRKIFGAKRDEVTGEWRKLHNIELHTLYSSPDTNRNIKSRRLRWAEHVARTGEIRNALVLVRRPEEKITLGRPRRKWEDDIKMDLREVGYDCRDWINLAQDRDRWRAYMRAAMNLRKVRHIGSHVFQRFKSDARGYADRFAYRLACFTRAGLAHCTSYISDVCLSPTGDLGSIHKSDADRRSVPWTEYYVLHRDSHPQQVPLHSYMRRTTRQKMFIPVMWNTREIAMHSERACDLRDEDRLPARREKMGMKWNLQEEGHYGPLGQPPPCVVSRRSGIAME</sequence>
<reference evidence="1 2" key="1">
    <citation type="journal article" date="2022" name="Allergy">
        <title>Genome assembly and annotation of Periplaneta americana reveal a comprehensive cockroach allergen profile.</title>
        <authorList>
            <person name="Wang L."/>
            <person name="Xiong Q."/>
            <person name="Saelim N."/>
            <person name="Wang L."/>
            <person name="Nong W."/>
            <person name="Wan A.T."/>
            <person name="Shi M."/>
            <person name="Liu X."/>
            <person name="Cao Q."/>
            <person name="Hui J.H.L."/>
            <person name="Sookrung N."/>
            <person name="Leung T.F."/>
            <person name="Tungtrongchitr A."/>
            <person name="Tsui S.K.W."/>
        </authorList>
    </citation>
    <scope>NUCLEOTIDE SEQUENCE [LARGE SCALE GENOMIC DNA]</scope>
    <source>
        <strain evidence="1">PWHHKU_190912</strain>
    </source>
</reference>
<proteinExistence type="predicted"/>
<dbReference type="PANTHER" id="PTHR47027:SF20">
    <property type="entry name" value="REVERSE TRANSCRIPTASE-LIKE PROTEIN WITH RNA-DIRECTED DNA POLYMERASE DOMAIN"/>
    <property type="match status" value="1"/>
</dbReference>
<accession>A0ABQ8T6R3</accession>
<evidence type="ECO:0000313" key="2">
    <source>
        <dbReference type="Proteomes" id="UP001148838"/>
    </source>
</evidence>
<protein>
    <submittedName>
        <fullName evidence="1">Uncharacterized protein</fullName>
    </submittedName>
</protein>
<dbReference type="PANTHER" id="PTHR47027">
    <property type="entry name" value="REVERSE TRANSCRIPTASE DOMAIN-CONTAINING PROTEIN"/>
    <property type="match status" value="1"/>
</dbReference>